<organism evidence="1 2">
    <name type="scientific">Bacteroides cellulosilyticus</name>
    <dbReference type="NCBI Taxonomy" id="246787"/>
    <lineage>
        <taxon>Bacteria</taxon>
        <taxon>Pseudomonadati</taxon>
        <taxon>Bacteroidota</taxon>
        <taxon>Bacteroidia</taxon>
        <taxon>Bacteroidales</taxon>
        <taxon>Bacteroidaceae</taxon>
        <taxon>Bacteroides</taxon>
    </lineage>
</organism>
<evidence type="ECO:0008006" key="3">
    <source>
        <dbReference type="Google" id="ProtNLM"/>
    </source>
</evidence>
<dbReference type="PANTHER" id="PTHR32305:SF15">
    <property type="entry name" value="PROTEIN RHSA-RELATED"/>
    <property type="match status" value="1"/>
</dbReference>
<evidence type="ECO:0000313" key="1">
    <source>
        <dbReference type="EMBL" id="ALJ59836.1"/>
    </source>
</evidence>
<dbReference type="AlphaFoldDB" id="A0A0P0FWZ0"/>
<name>A0A0P0FWZ0_9BACE</name>
<dbReference type="InterPro" id="IPR022385">
    <property type="entry name" value="Rhs_assc_core"/>
</dbReference>
<reference evidence="1 2" key="1">
    <citation type="journal article" date="2015" name="Science">
        <title>Genetic determinants of in vivo fitness and diet responsiveness in multiple human gut Bacteroides.</title>
        <authorList>
            <person name="Wu M."/>
            <person name="McNulty N.P."/>
            <person name="Rodionov D.A."/>
            <person name="Khoroshkin M.S."/>
            <person name="Griffin N.W."/>
            <person name="Cheng J."/>
            <person name="Latreille P."/>
            <person name="Kerstetter R.A."/>
            <person name="Terrapon N."/>
            <person name="Henrissat B."/>
            <person name="Osterman A.L."/>
            <person name="Gordon J.I."/>
        </authorList>
    </citation>
    <scope>NUCLEOTIDE SEQUENCE [LARGE SCALE GENOMIC DNA]</scope>
    <source>
        <strain evidence="1 2">WH2</strain>
    </source>
</reference>
<dbReference type="PATRIC" id="fig|246787.4.peg.2674"/>
<sequence length="293" mass="32697">MADKDGNVKETNHYYPFGGVFASSQNVQPYKYNGKELDTKKGLNWYDYGARMYDLALGRWHVMDPLAEKYCGVSPYTYCKNNPINRIDPDGNDDYVIEPRGRLHNMTIESQRGKSEFDRLYNSSGTRKIKRGNKSIKVSDTKLLSGMVKMQTKHAGYKTAGSTQSLQDAAEVFKFAADNSKAEWRLDVYDDNGAKTAVVATKQSEDHVQNADEAMDGLAVEGNQVVNIHSHPNPLGTKGGSSDDMRNAKSSPARNAVYFKANQTLYEYNSTRSQIKGMSANTADDILRQMGLK</sequence>
<dbReference type="EMBL" id="CP012801">
    <property type="protein sequence ID" value="ALJ59836.1"/>
    <property type="molecule type" value="Genomic_DNA"/>
</dbReference>
<dbReference type="InterPro" id="IPR028218">
    <property type="entry name" value="Toxin-JAB1"/>
</dbReference>
<protein>
    <recommendedName>
        <fullName evidence="3">RHS repeat-associated core domain-containing protein</fullName>
    </recommendedName>
</protein>
<dbReference type="Gene3D" id="2.180.10.10">
    <property type="entry name" value="RHS repeat-associated core"/>
    <property type="match status" value="1"/>
</dbReference>
<gene>
    <name evidence="1" type="ORF">BcellWH2_02597</name>
</gene>
<proteinExistence type="predicted"/>
<dbReference type="Proteomes" id="UP000061809">
    <property type="component" value="Chromosome"/>
</dbReference>
<evidence type="ECO:0000313" key="2">
    <source>
        <dbReference type="Proteomes" id="UP000061809"/>
    </source>
</evidence>
<dbReference type="NCBIfam" id="TIGR03696">
    <property type="entry name" value="Rhs_assc_core"/>
    <property type="match status" value="1"/>
</dbReference>
<dbReference type="KEGG" id="bcel:BcellWH2_02597"/>
<accession>A0A0P0FWZ0</accession>
<dbReference type="PANTHER" id="PTHR32305">
    <property type="match status" value="1"/>
</dbReference>
<dbReference type="InterPro" id="IPR050708">
    <property type="entry name" value="T6SS_VgrG/RHS"/>
</dbReference>
<dbReference type="Pfam" id="PF15659">
    <property type="entry name" value="Toxin-JAB1"/>
    <property type="match status" value="1"/>
</dbReference>